<keyword evidence="1" id="KW-0472">Membrane</keyword>
<proteinExistence type="predicted"/>
<gene>
    <name evidence="2" type="ORF">CFAM422_009480</name>
</gene>
<sequence length="182" mass="20488">MEAFLILEHNVIVPSTFHREILLVEEGIAERNVSFSSLLLLSRPFLLLLLLLLFTFSSYSLQFSLQLRIFVVIAVLVLVTIFLLFTVVICVDVSALFQYPPSFRLEIFFFFAVGRLRPLLSSGGSHFHISLLVILRGQDAAVLLLEVGCLSRKKFRSEVARGLFISIAALSRLSVLELGVCW</sequence>
<keyword evidence="3" id="KW-1185">Reference proteome</keyword>
<evidence type="ECO:0000256" key="1">
    <source>
        <dbReference type="SAM" id="Phobius"/>
    </source>
</evidence>
<evidence type="ECO:0000313" key="3">
    <source>
        <dbReference type="Proteomes" id="UP000801864"/>
    </source>
</evidence>
<feature type="transmembrane region" description="Helical" evidence="1">
    <location>
        <begin position="45"/>
        <end position="63"/>
    </location>
</feature>
<accession>A0A9P4X9U5</accession>
<dbReference type="AlphaFoldDB" id="A0A9P4X9U5"/>
<keyword evidence="1" id="KW-0812">Transmembrane</keyword>
<name>A0A9P4X9U5_9HYPO</name>
<evidence type="ECO:0000313" key="2">
    <source>
        <dbReference type="EMBL" id="KAF3066159.1"/>
    </source>
</evidence>
<dbReference type="EMBL" id="QLNT01000017">
    <property type="protein sequence ID" value="KAF3066159.1"/>
    <property type="molecule type" value="Genomic_DNA"/>
</dbReference>
<dbReference type="Proteomes" id="UP000801864">
    <property type="component" value="Unassembled WGS sequence"/>
</dbReference>
<keyword evidence="1" id="KW-1133">Transmembrane helix</keyword>
<feature type="transmembrane region" description="Helical" evidence="1">
    <location>
        <begin position="69"/>
        <end position="91"/>
    </location>
</feature>
<comment type="caution">
    <text evidence="2">The sequence shown here is derived from an EMBL/GenBank/DDBJ whole genome shotgun (WGS) entry which is preliminary data.</text>
</comment>
<evidence type="ECO:0008006" key="4">
    <source>
        <dbReference type="Google" id="ProtNLM"/>
    </source>
</evidence>
<reference evidence="2 3" key="1">
    <citation type="submission" date="2018-06" db="EMBL/GenBank/DDBJ databases">
        <title>Genome analysis of cellulolytic fungus Trichoderma lentiforme CFAM-422.</title>
        <authorList>
            <person name="Steindorff A.S."/>
            <person name="Formighieri E.F."/>
            <person name="Midorikawa G.E.O."/>
            <person name="Tamietti M.S."/>
            <person name="Ramos E.Z."/>
            <person name="Silva A.S."/>
            <person name="Bon E.P.S."/>
            <person name="Mendes T.D."/>
            <person name="Damaso M.C.T."/>
            <person name="Favaro L.C.L."/>
        </authorList>
    </citation>
    <scope>NUCLEOTIDE SEQUENCE [LARGE SCALE GENOMIC DNA]</scope>
    <source>
        <strain evidence="2 3">CFAM-422</strain>
    </source>
</reference>
<protein>
    <recommendedName>
        <fullName evidence="4">Transmembrane protein</fullName>
    </recommendedName>
</protein>
<organism evidence="2 3">
    <name type="scientific">Trichoderma lentiforme</name>
    <dbReference type="NCBI Taxonomy" id="1567552"/>
    <lineage>
        <taxon>Eukaryota</taxon>
        <taxon>Fungi</taxon>
        <taxon>Dikarya</taxon>
        <taxon>Ascomycota</taxon>
        <taxon>Pezizomycotina</taxon>
        <taxon>Sordariomycetes</taxon>
        <taxon>Hypocreomycetidae</taxon>
        <taxon>Hypocreales</taxon>
        <taxon>Hypocreaceae</taxon>
        <taxon>Trichoderma</taxon>
    </lineage>
</organism>